<name>A0A433XBM5_9HYPH</name>
<evidence type="ECO:0000256" key="10">
    <source>
        <dbReference type="SAM" id="MobiDB-lite"/>
    </source>
</evidence>
<dbReference type="Proteomes" id="UP000281547">
    <property type="component" value="Unassembled WGS sequence"/>
</dbReference>
<comment type="function">
    <text evidence="9">Part of the tripartite ATP-independent periplasmic (TRAP) transport system.</text>
</comment>
<comment type="subunit">
    <text evidence="9">The complex comprises the extracytoplasmic solute receptor protein and the two transmembrane proteins.</text>
</comment>
<reference evidence="12 13" key="1">
    <citation type="journal article" date="2016" name="Int. J. Syst. Evol. Microbiol.">
        <title>Arsenicitalea aurantiaca gen. nov., sp. nov., a new member of the family Hyphomicrobiaceae, isolated from high-arsenic sediment.</title>
        <authorList>
            <person name="Mu Y."/>
            <person name="Zhou L."/>
            <person name="Zeng X.C."/>
            <person name="Liu L."/>
            <person name="Pan Y."/>
            <person name="Chen X."/>
            <person name="Wang J."/>
            <person name="Li S."/>
            <person name="Li W.J."/>
            <person name="Wang Y."/>
        </authorList>
    </citation>
    <scope>NUCLEOTIDE SEQUENCE [LARGE SCALE GENOMIC DNA]</scope>
    <source>
        <strain evidence="12 13">42-50</strain>
    </source>
</reference>
<sequence>MPIAAPSGMRRSAPPAASPHPDLQHALSTGAAAPRCPRQETDPVMKAVALLFSVLRHLSTALALAAGLAVFILAFLIAIDVLARRFAGFSLQGTDEIGGYVLAALASLGFAYVLFERGFTRIDLLVRKLPPLGAAIANVLAYVSLAAVAVFFAHRALLAYRDTLHFNAYANTPLQTPMWIPQGFWAVGMSFFAACAVLYAIRAVVLLFIDRERLDAEYGVVQIADEVAEIADVSIKANARAAGENAK</sequence>
<comment type="similarity">
    <text evidence="8 9">Belongs to the TRAP transporter small permease family.</text>
</comment>
<evidence type="ECO:0000313" key="12">
    <source>
        <dbReference type="EMBL" id="RUT31420.1"/>
    </source>
</evidence>
<keyword evidence="4 9" id="KW-0997">Cell inner membrane</keyword>
<evidence type="ECO:0000256" key="7">
    <source>
        <dbReference type="ARBA" id="ARBA00023136"/>
    </source>
</evidence>
<dbReference type="PANTHER" id="PTHR35011:SF10">
    <property type="entry name" value="TRAP TRANSPORTER SMALL PERMEASE PROTEIN"/>
    <property type="match status" value="1"/>
</dbReference>
<evidence type="ECO:0000256" key="2">
    <source>
        <dbReference type="ARBA" id="ARBA00022448"/>
    </source>
</evidence>
<keyword evidence="3" id="KW-1003">Cell membrane</keyword>
<organism evidence="12 13">
    <name type="scientific">Arsenicitalea aurantiaca</name>
    <dbReference type="NCBI Taxonomy" id="1783274"/>
    <lineage>
        <taxon>Bacteria</taxon>
        <taxon>Pseudomonadati</taxon>
        <taxon>Pseudomonadota</taxon>
        <taxon>Alphaproteobacteria</taxon>
        <taxon>Hyphomicrobiales</taxon>
        <taxon>Devosiaceae</taxon>
        <taxon>Arsenicitalea</taxon>
    </lineage>
</organism>
<evidence type="ECO:0000259" key="11">
    <source>
        <dbReference type="Pfam" id="PF04290"/>
    </source>
</evidence>
<protein>
    <recommendedName>
        <fullName evidence="9">TRAP transporter small permease protein</fullName>
    </recommendedName>
</protein>
<accession>A0A433XBM5</accession>
<dbReference type="AlphaFoldDB" id="A0A433XBM5"/>
<dbReference type="PANTHER" id="PTHR35011">
    <property type="entry name" value="2,3-DIKETO-L-GULONATE TRAP TRANSPORTER SMALL PERMEASE PROTEIN YIAM"/>
    <property type="match status" value="1"/>
</dbReference>
<dbReference type="Pfam" id="PF04290">
    <property type="entry name" value="DctQ"/>
    <property type="match status" value="1"/>
</dbReference>
<feature type="transmembrane region" description="Helical" evidence="9">
    <location>
        <begin position="97"/>
        <end position="115"/>
    </location>
</feature>
<evidence type="ECO:0000256" key="3">
    <source>
        <dbReference type="ARBA" id="ARBA00022475"/>
    </source>
</evidence>
<feature type="transmembrane region" description="Helical" evidence="9">
    <location>
        <begin position="135"/>
        <end position="157"/>
    </location>
</feature>
<keyword evidence="7 9" id="KW-0472">Membrane</keyword>
<dbReference type="InterPro" id="IPR007387">
    <property type="entry name" value="TRAP_DctQ"/>
</dbReference>
<dbReference type="GO" id="GO:0005886">
    <property type="term" value="C:plasma membrane"/>
    <property type="evidence" value="ECO:0007669"/>
    <property type="project" value="UniProtKB-SubCell"/>
</dbReference>
<keyword evidence="5 9" id="KW-0812">Transmembrane</keyword>
<feature type="region of interest" description="Disordered" evidence="10">
    <location>
        <begin position="1"/>
        <end position="37"/>
    </location>
</feature>
<dbReference type="GO" id="GO:0022857">
    <property type="term" value="F:transmembrane transporter activity"/>
    <property type="evidence" value="ECO:0007669"/>
    <property type="project" value="UniProtKB-UniRule"/>
</dbReference>
<evidence type="ECO:0000256" key="8">
    <source>
        <dbReference type="ARBA" id="ARBA00038436"/>
    </source>
</evidence>
<feature type="transmembrane region" description="Helical" evidence="9">
    <location>
        <begin position="54"/>
        <end position="77"/>
    </location>
</feature>
<keyword evidence="2 9" id="KW-0813">Transport</keyword>
<evidence type="ECO:0000256" key="1">
    <source>
        <dbReference type="ARBA" id="ARBA00004429"/>
    </source>
</evidence>
<dbReference type="InterPro" id="IPR055348">
    <property type="entry name" value="DctQ"/>
</dbReference>
<dbReference type="GO" id="GO:0015740">
    <property type="term" value="P:C4-dicarboxylate transport"/>
    <property type="evidence" value="ECO:0007669"/>
    <property type="project" value="TreeGrafter"/>
</dbReference>
<dbReference type="EMBL" id="RZNJ01000003">
    <property type="protein sequence ID" value="RUT31420.1"/>
    <property type="molecule type" value="Genomic_DNA"/>
</dbReference>
<feature type="compositionally biased region" description="Low complexity" evidence="10">
    <location>
        <begin position="1"/>
        <end position="21"/>
    </location>
</feature>
<proteinExistence type="inferred from homology"/>
<feature type="transmembrane region" description="Helical" evidence="9">
    <location>
        <begin position="184"/>
        <end position="209"/>
    </location>
</feature>
<gene>
    <name evidence="12" type="ORF">EMQ25_11265</name>
</gene>
<evidence type="ECO:0000256" key="9">
    <source>
        <dbReference type="RuleBase" id="RU369079"/>
    </source>
</evidence>
<feature type="domain" description="Tripartite ATP-independent periplasmic transporters DctQ component" evidence="11">
    <location>
        <begin position="74"/>
        <end position="203"/>
    </location>
</feature>
<evidence type="ECO:0000313" key="13">
    <source>
        <dbReference type="Proteomes" id="UP000281547"/>
    </source>
</evidence>
<evidence type="ECO:0000256" key="4">
    <source>
        <dbReference type="ARBA" id="ARBA00022519"/>
    </source>
</evidence>
<keyword evidence="13" id="KW-1185">Reference proteome</keyword>
<keyword evidence="6 9" id="KW-1133">Transmembrane helix</keyword>
<evidence type="ECO:0000256" key="6">
    <source>
        <dbReference type="ARBA" id="ARBA00022989"/>
    </source>
</evidence>
<comment type="caution">
    <text evidence="12">The sequence shown here is derived from an EMBL/GenBank/DDBJ whole genome shotgun (WGS) entry which is preliminary data.</text>
</comment>
<comment type="subcellular location">
    <subcellularLocation>
        <location evidence="1 9">Cell inner membrane</location>
        <topology evidence="1 9">Multi-pass membrane protein</topology>
    </subcellularLocation>
</comment>
<evidence type="ECO:0000256" key="5">
    <source>
        <dbReference type="ARBA" id="ARBA00022692"/>
    </source>
</evidence>